<dbReference type="PROSITE" id="PS00671">
    <property type="entry name" value="D_2_HYDROXYACID_DH_3"/>
    <property type="match status" value="1"/>
</dbReference>
<evidence type="ECO:0000256" key="1">
    <source>
        <dbReference type="ARBA" id="ARBA00005854"/>
    </source>
</evidence>
<dbReference type="Pfam" id="PF02826">
    <property type="entry name" value="2-Hacid_dh_C"/>
    <property type="match status" value="1"/>
</dbReference>
<evidence type="ECO:0000256" key="2">
    <source>
        <dbReference type="ARBA" id="ARBA00023002"/>
    </source>
</evidence>
<dbReference type="Pfam" id="PF00389">
    <property type="entry name" value="2-Hacid_dh"/>
    <property type="match status" value="1"/>
</dbReference>
<evidence type="ECO:0000256" key="3">
    <source>
        <dbReference type="ARBA" id="ARBA00023027"/>
    </source>
</evidence>
<dbReference type="InterPro" id="IPR029753">
    <property type="entry name" value="D-isomer_DH_CS"/>
</dbReference>
<evidence type="ECO:0000313" key="8">
    <source>
        <dbReference type="Proteomes" id="UP001524502"/>
    </source>
</evidence>
<dbReference type="CDD" id="cd12162">
    <property type="entry name" value="2-Hacid_dh_4"/>
    <property type="match status" value="1"/>
</dbReference>
<evidence type="ECO:0000259" key="6">
    <source>
        <dbReference type="Pfam" id="PF02826"/>
    </source>
</evidence>
<proteinExistence type="inferred from homology"/>
<reference evidence="7 8" key="1">
    <citation type="submission" date="2022-06" db="EMBL/GenBank/DDBJ databases">
        <title>Isolation of gut microbiota from human fecal samples.</title>
        <authorList>
            <person name="Pamer E.G."/>
            <person name="Barat B."/>
            <person name="Waligurski E."/>
            <person name="Medina S."/>
            <person name="Paddock L."/>
            <person name="Mostad J."/>
        </authorList>
    </citation>
    <scope>NUCLEOTIDE SEQUENCE [LARGE SCALE GENOMIC DNA]</scope>
    <source>
        <strain evidence="7 8">SL.3.17</strain>
    </source>
</reference>
<dbReference type="InterPro" id="IPR050418">
    <property type="entry name" value="D-iso_2-hydroxyacid_DH_PdxB"/>
</dbReference>
<protein>
    <submittedName>
        <fullName evidence="7">D-2-hydroxyacid dehydrogenase</fullName>
    </submittedName>
</protein>
<evidence type="ECO:0000259" key="5">
    <source>
        <dbReference type="Pfam" id="PF00389"/>
    </source>
</evidence>
<feature type="domain" description="D-isomer specific 2-hydroxyacid dehydrogenase catalytic" evidence="5">
    <location>
        <begin position="17"/>
        <end position="303"/>
    </location>
</feature>
<dbReference type="RefSeq" id="WP_256132459.1">
    <property type="nucleotide sequence ID" value="NZ_JANFXK010000011.1"/>
</dbReference>
<evidence type="ECO:0000313" key="7">
    <source>
        <dbReference type="EMBL" id="MCQ4637268.1"/>
    </source>
</evidence>
<dbReference type="InterPro" id="IPR029752">
    <property type="entry name" value="D-isomer_DH_CS1"/>
</dbReference>
<dbReference type="Proteomes" id="UP001524502">
    <property type="component" value="Unassembled WGS sequence"/>
</dbReference>
<keyword evidence="3" id="KW-0520">NAD</keyword>
<comment type="caution">
    <text evidence="7">The sequence shown here is derived from an EMBL/GenBank/DDBJ whole genome shotgun (WGS) entry which is preliminary data.</text>
</comment>
<dbReference type="InterPro" id="IPR006139">
    <property type="entry name" value="D-isomer_2_OHA_DH_cat_dom"/>
</dbReference>
<dbReference type="InterPro" id="IPR036291">
    <property type="entry name" value="NAD(P)-bd_dom_sf"/>
</dbReference>
<name>A0ABT1RQ33_9FIRM</name>
<keyword evidence="8" id="KW-1185">Reference proteome</keyword>
<accession>A0ABT1RQ33</accession>
<dbReference type="InterPro" id="IPR006140">
    <property type="entry name" value="D-isomer_DH_NAD-bd"/>
</dbReference>
<gene>
    <name evidence="7" type="ORF">NE619_11090</name>
</gene>
<feature type="domain" description="D-isomer specific 2-hydroxyacid dehydrogenase NAD-binding" evidence="6">
    <location>
        <begin position="107"/>
        <end position="272"/>
    </location>
</feature>
<dbReference type="PROSITE" id="PS00065">
    <property type="entry name" value="D_2_HYDROXYACID_DH_1"/>
    <property type="match status" value="1"/>
</dbReference>
<keyword evidence="2 4" id="KW-0560">Oxidoreductase</keyword>
<dbReference type="EMBL" id="JANFXK010000011">
    <property type="protein sequence ID" value="MCQ4637268.1"/>
    <property type="molecule type" value="Genomic_DNA"/>
</dbReference>
<evidence type="ECO:0000256" key="4">
    <source>
        <dbReference type="RuleBase" id="RU003719"/>
    </source>
</evidence>
<comment type="similarity">
    <text evidence="1 4">Belongs to the D-isomer specific 2-hydroxyacid dehydrogenase family.</text>
</comment>
<organism evidence="7 8">
    <name type="scientific">Anaerovorax odorimutans</name>
    <dbReference type="NCBI Taxonomy" id="109327"/>
    <lineage>
        <taxon>Bacteria</taxon>
        <taxon>Bacillati</taxon>
        <taxon>Bacillota</taxon>
        <taxon>Clostridia</taxon>
        <taxon>Peptostreptococcales</taxon>
        <taxon>Anaerovoracaceae</taxon>
        <taxon>Anaerovorax</taxon>
    </lineage>
</organism>
<dbReference type="SUPFAM" id="SSF51735">
    <property type="entry name" value="NAD(P)-binding Rossmann-fold domains"/>
    <property type="match status" value="1"/>
</dbReference>
<dbReference type="Gene3D" id="3.40.50.720">
    <property type="entry name" value="NAD(P)-binding Rossmann-like Domain"/>
    <property type="match status" value="2"/>
</dbReference>
<dbReference type="PANTHER" id="PTHR43761:SF1">
    <property type="entry name" value="D-ISOMER SPECIFIC 2-HYDROXYACID DEHYDROGENASE CATALYTIC DOMAIN-CONTAINING PROTEIN-RELATED"/>
    <property type="match status" value="1"/>
</dbReference>
<sequence length="303" mass="32766">MKIIFLDSGVVNPGDISWEPIEKLGEFKNYERTSAEELEEHLREAEAVLIDSCGLGREVMEKCPALKFIGIAATGFNHVDLAAAEELGIAVANVPAYSTDAVAQQAISLLLSVANRVDLYDRSIAAGEWKDSKQPIFLEAPITLLAGRSIGIVGYGNIGRKVAEIAEAFGMKVNVYSRDREAAVKSDVISLHCPLTPETEKMINRELIGRMKDGAILINTARGGLVDEEALAEALRSGKLSGAGLDVLTQEPPEPGNPLVGLKNCYITPHIGFSPVETRRVVIETCAANLESFLRGERLNRLV</sequence>
<dbReference type="SUPFAM" id="SSF52283">
    <property type="entry name" value="Formate/glycerate dehydrogenase catalytic domain-like"/>
    <property type="match status" value="1"/>
</dbReference>
<dbReference type="PANTHER" id="PTHR43761">
    <property type="entry name" value="D-ISOMER SPECIFIC 2-HYDROXYACID DEHYDROGENASE FAMILY PROTEIN (AFU_ORTHOLOGUE AFUA_1G13630)"/>
    <property type="match status" value="1"/>
</dbReference>